<evidence type="ECO:0000256" key="2">
    <source>
        <dbReference type="ARBA" id="ARBA00022679"/>
    </source>
</evidence>
<comment type="similarity">
    <text evidence="1 4">Belongs to the glycerate kinase type-1 family.</text>
</comment>
<evidence type="ECO:0000313" key="6">
    <source>
        <dbReference type="Proteomes" id="UP000094463"/>
    </source>
</evidence>
<dbReference type="EC" id="2.7.1.31" evidence="5"/>
<protein>
    <submittedName>
        <fullName evidence="5">Glycerate kinase</fullName>
        <ecNumber evidence="5">2.7.1.31</ecNumber>
    </submittedName>
</protein>
<keyword evidence="2 4" id="KW-0808">Transferase</keyword>
<dbReference type="SUPFAM" id="SSF110738">
    <property type="entry name" value="Glycerate kinase I"/>
    <property type="match status" value="1"/>
</dbReference>
<dbReference type="PATRIC" id="fig|632773.3.peg.2487"/>
<reference evidence="5 6" key="1">
    <citation type="submission" date="2015-08" db="EMBL/GenBank/DDBJ databases">
        <title>The complete genome sequence of Bacillus beveridgei MLTeJB.</title>
        <authorList>
            <person name="Hanson T.E."/>
            <person name="Mesa C."/>
            <person name="Basesman S.M."/>
            <person name="Oremland R.S."/>
        </authorList>
    </citation>
    <scope>NUCLEOTIDE SEQUENCE [LARGE SCALE GENOMIC DNA]</scope>
    <source>
        <strain evidence="5 6">MLTeJB</strain>
    </source>
</reference>
<dbReference type="PIRSF" id="PIRSF006078">
    <property type="entry name" value="GlxK"/>
    <property type="match status" value="1"/>
</dbReference>
<gene>
    <name evidence="5" type="primary">glxK</name>
    <name evidence="5" type="ORF">BBEV_2382</name>
</gene>
<dbReference type="EMBL" id="CP012502">
    <property type="protein sequence ID" value="AOM83723.1"/>
    <property type="molecule type" value="Genomic_DNA"/>
</dbReference>
<dbReference type="Gene3D" id="3.40.50.10350">
    <property type="entry name" value="Glycerate kinase, domain 1"/>
    <property type="match status" value="1"/>
</dbReference>
<name>A0A1D7QXI3_9BACI</name>
<keyword evidence="6" id="KW-1185">Reference proteome</keyword>
<dbReference type="Gene3D" id="3.90.1510.10">
    <property type="entry name" value="Glycerate kinase, domain 2"/>
    <property type="match status" value="1"/>
</dbReference>
<dbReference type="PANTHER" id="PTHR21599">
    <property type="entry name" value="GLYCERATE KINASE"/>
    <property type="match status" value="1"/>
</dbReference>
<dbReference type="STRING" id="632773.BBEV_2382"/>
<dbReference type="GO" id="GO:0031388">
    <property type="term" value="P:organic acid phosphorylation"/>
    <property type="evidence" value="ECO:0007669"/>
    <property type="project" value="UniProtKB-UniRule"/>
</dbReference>
<sequence length="383" mass="41263">MKIMLAPDSFKGSMTSIQAAEAMKKGIHRYDSNIEVSSFPLADGGEGTIDALTYGTTMKLVEVPSLDPLGREMTGYFAYDDQKKIAVIETAVASGLTLLAPHERNPLFTSTEGTGLIFSHAVAHGAKEIIIGIGGSASVDGGVGFLQGLGVRFQDASGQRLHRIGGQLDQIHTIDTSEMIDLPEDLRIKVATDVTNRLLGKEGAVYIFGPQKGMSDEDLPVYENGMAHFAELTKEVTGVDHRESPGSGAAGGLGFALLSYLDAELRRGFEMVAESVGIMEAIHEADLIMSGEGKLDEQTLFGKGPIGVATIAADAGKPVILFGGMRTRTFDEKIRDWDHVVSCALISDWTDVNQMMKEGPARLEDEVYRVMKTIDIGRAWPQR</sequence>
<evidence type="ECO:0000256" key="3">
    <source>
        <dbReference type="ARBA" id="ARBA00022777"/>
    </source>
</evidence>
<dbReference type="Proteomes" id="UP000094463">
    <property type="component" value="Chromosome"/>
</dbReference>
<dbReference type="PANTHER" id="PTHR21599:SF0">
    <property type="entry name" value="GLYCERATE KINASE"/>
    <property type="match status" value="1"/>
</dbReference>
<dbReference type="KEGG" id="bbev:BBEV_2382"/>
<dbReference type="InterPro" id="IPR004381">
    <property type="entry name" value="Glycerate_kinase"/>
</dbReference>
<evidence type="ECO:0000256" key="1">
    <source>
        <dbReference type="ARBA" id="ARBA00006284"/>
    </source>
</evidence>
<dbReference type="RefSeq" id="WP_069365675.1">
    <property type="nucleotide sequence ID" value="NZ_CP012502.1"/>
</dbReference>
<dbReference type="InterPro" id="IPR018197">
    <property type="entry name" value="Glycerate_kinase_RE-like"/>
</dbReference>
<proteinExistence type="inferred from homology"/>
<accession>A0A1D7QXI3</accession>
<dbReference type="NCBIfam" id="TIGR00045">
    <property type="entry name" value="glycerate kinase"/>
    <property type="match status" value="1"/>
</dbReference>
<dbReference type="OrthoDB" id="9774290at2"/>
<dbReference type="AlphaFoldDB" id="A0A1D7QXI3"/>
<evidence type="ECO:0000256" key="4">
    <source>
        <dbReference type="PIRNR" id="PIRNR006078"/>
    </source>
</evidence>
<dbReference type="GO" id="GO:0008887">
    <property type="term" value="F:glycerate kinase activity"/>
    <property type="evidence" value="ECO:0007669"/>
    <property type="project" value="UniProtKB-UniRule"/>
</dbReference>
<organism evidence="5 6">
    <name type="scientific">Salisediminibacterium beveridgei</name>
    <dbReference type="NCBI Taxonomy" id="632773"/>
    <lineage>
        <taxon>Bacteria</taxon>
        <taxon>Bacillati</taxon>
        <taxon>Bacillota</taxon>
        <taxon>Bacilli</taxon>
        <taxon>Bacillales</taxon>
        <taxon>Bacillaceae</taxon>
        <taxon>Salisediminibacterium</taxon>
    </lineage>
</organism>
<keyword evidence="3 4" id="KW-0418">Kinase</keyword>
<dbReference type="InterPro" id="IPR018193">
    <property type="entry name" value="Glyc_kinase_flavodox-like_fold"/>
</dbReference>
<dbReference type="InterPro" id="IPR036129">
    <property type="entry name" value="Glycerate_kinase_sf"/>
</dbReference>
<evidence type="ECO:0000313" key="5">
    <source>
        <dbReference type="EMBL" id="AOM83723.1"/>
    </source>
</evidence>
<dbReference type="Pfam" id="PF02595">
    <property type="entry name" value="Gly_kinase"/>
    <property type="match status" value="1"/>
</dbReference>